<dbReference type="AlphaFoldDB" id="A0A0F6TC40"/>
<gene>
    <name evidence="1" type="ORF">UL81_10150</name>
</gene>
<organism evidence="1 2">
    <name type="scientific">Corynebacterium camporealensis</name>
    <dbReference type="NCBI Taxonomy" id="161896"/>
    <lineage>
        <taxon>Bacteria</taxon>
        <taxon>Bacillati</taxon>
        <taxon>Actinomycetota</taxon>
        <taxon>Actinomycetes</taxon>
        <taxon>Mycobacteriales</taxon>
        <taxon>Corynebacteriaceae</taxon>
        <taxon>Corynebacterium</taxon>
    </lineage>
</organism>
<dbReference type="KEGG" id="ccj:UL81_10150"/>
<reference evidence="1 2" key="1">
    <citation type="journal article" date="2015" name="Genome Announc.">
        <title>Complete Genome Sequence of Corynebacterium camporealensis DSM 44610, Isolated from the Milk of a Manchega Sheep with Subclinical Mastitis.</title>
        <authorList>
            <person name="Ruckert C."/>
            <person name="Albersmeier A."/>
            <person name="Winkler A."/>
            <person name="Tauch A."/>
        </authorList>
    </citation>
    <scope>NUCLEOTIDE SEQUENCE [LARGE SCALE GENOMIC DNA]</scope>
    <source>
        <strain evidence="1 2">DSM 44610</strain>
    </source>
</reference>
<protein>
    <submittedName>
        <fullName evidence="1">Uncharacterized protein</fullName>
    </submittedName>
</protein>
<dbReference type="EMBL" id="CP011311">
    <property type="protein sequence ID" value="AKE39964.1"/>
    <property type="molecule type" value="Genomic_DNA"/>
</dbReference>
<accession>A0A0F6TC40</accession>
<evidence type="ECO:0000313" key="2">
    <source>
        <dbReference type="Proteomes" id="UP000033566"/>
    </source>
</evidence>
<keyword evidence="2" id="KW-1185">Reference proteome</keyword>
<dbReference type="Proteomes" id="UP000033566">
    <property type="component" value="Chromosome"/>
</dbReference>
<sequence length="94" mass="9785">MLAKKSANQSLKAARAYLAPGILAARLAARTPEGRSSPSPECLSSGTPAAFMAASMPQPTPLKSFFFGLPEELNALVTALLTSFGCLACARESR</sequence>
<proteinExistence type="predicted"/>
<evidence type="ECO:0000313" key="1">
    <source>
        <dbReference type="EMBL" id="AKE39964.1"/>
    </source>
</evidence>
<name>A0A0F6TC40_9CORY</name>
<dbReference type="HOGENOM" id="CLU_2381290_0_0_11"/>